<accession>A0A915DZ84</accession>
<reference evidence="2" key="1">
    <citation type="submission" date="2022-11" db="UniProtKB">
        <authorList>
            <consortium name="WormBaseParasite"/>
        </authorList>
    </citation>
    <scope>IDENTIFICATION</scope>
</reference>
<proteinExistence type="predicted"/>
<name>A0A915DZ84_9BILA</name>
<sequence length="110" mass="12361">MQVGDVLIAVMLMPSVQRAVQLMIDSMTEISAPESKEFILGPPALHSSWWFPNGEALDACGLEFQTSYGKNASNLRSIENVAVRCHLERYKHFVHSDELDQIPSQENTTR</sequence>
<dbReference type="Proteomes" id="UP000887574">
    <property type="component" value="Unplaced"/>
</dbReference>
<evidence type="ECO:0000313" key="1">
    <source>
        <dbReference type="Proteomes" id="UP000887574"/>
    </source>
</evidence>
<keyword evidence="1" id="KW-1185">Reference proteome</keyword>
<dbReference type="WBParaSite" id="jg24257">
    <property type="protein sequence ID" value="jg24257"/>
    <property type="gene ID" value="jg24257"/>
</dbReference>
<evidence type="ECO:0000313" key="2">
    <source>
        <dbReference type="WBParaSite" id="jg24257"/>
    </source>
</evidence>
<protein>
    <submittedName>
        <fullName evidence="2">Uncharacterized protein</fullName>
    </submittedName>
</protein>
<dbReference type="AlphaFoldDB" id="A0A915DZ84"/>
<organism evidence="1 2">
    <name type="scientific">Ditylenchus dipsaci</name>
    <dbReference type="NCBI Taxonomy" id="166011"/>
    <lineage>
        <taxon>Eukaryota</taxon>
        <taxon>Metazoa</taxon>
        <taxon>Ecdysozoa</taxon>
        <taxon>Nematoda</taxon>
        <taxon>Chromadorea</taxon>
        <taxon>Rhabditida</taxon>
        <taxon>Tylenchina</taxon>
        <taxon>Tylenchomorpha</taxon>
        <taxon>Sphaerularioidea</taxon>
        <taxon>Anguinidae</taxon>
        <taxon>Anguininae</taxon>
        <taxon>Ditylenchus</taxon>
    </lineage>
</organism>